<dbReference type="GO" id="GO:0045892">
    <property type="term" value="P:negative regulation of DNA-templated transcription"/>
    <property type="evidence" value="ECO:0007669"/>
    <property type="project" value="TreeGrafter"/>
</dbReference>
<evidence type="ECO:0000313" key="11">
    <source>
        <dbReference type="EMBL" id="WRO07697.1"/>
    </source>
</evidence>
<dbReference type="GO" id="GO:0000976">
    <property type="term" value="F:transcription cis-regulatory region binding"/>
    <property type="evidence" value="ECO:0007669"/>
    <property type="project" value="TreeGrafter"/>
</dbReference>
<keyword evidence="4" id="KW-0805">Transcription regulation</keyword>
<dbReference type="Proteomes" id="UP000053577">
    <property type="component" value="Unassembled WGS sequence"/>
</dbReference>
<keyword evidence="5" id="KW-0238">DNA-binding</keyword>
<comment type="cofactor">
    <cofactor evidence="7">
        <name>Zn(2+)</name>
        <dbReference type="ChEBI" id="CHEBI:29105"/>
    </cofactor>
    <text evidence="7">Binds 1 zinc ion per subunit.</text>
</comment>
<dbReference type="eggNOG" id="COG0735">
    <property type="taxonomic scope" value="Bacteria"/>
</dbReference>
<dbReference type="SUPFAM" id="SSF46785">
    <property type="entry name" value="Winged helix' DNA-binding domain"/>
    <property type="match status" value="1"/>
</dbReference>
<reference evidence="9 13" key="2">
    <citation type="journal article" date="2017" name="Sci. Rep.">
        <title>Isolation and genomic characterization of a Dehalococcoides strain suggests genomic rearrangement during culture.</title>
        <authorList>
            <person name="Yohda M."/>
            <person name="Ikegami K."/>
            <person name="Aita Y."/>
            <person name="Kitajima M."/>
            <person name="Takechi A."/>
            <person name="Iwamoto M."/>
            <person name="Fukuda T."/>
            <person name="Tamura N."/>
            <person name="Shibasaki J."/>
            <person name="Koike S."/>
            <person name="Komatsu D."/>
            <person name="Miyagi S."/>
            <person name="Nishimura M."/>
            <person name="Uchino Y."/>
            <person name="Shiroma A."/>
            <person name="Shimoji M."/>
            <person name="Tamotsu H."/>
            <person name="Ashimine N."/>
            <person name="Shinzato M."/>
            <person name="Ohki S."/>
            <person name="Nakano K."/>
            <person name="Teruya K."/>
            <person name="Satou K."/>
            <person name="Hirano T."/>
            <person name="Yagi O."/>
        </authorList>
    </citation>
    <scope>NUCLEOTIDE SEQUENCE [LARGE SCALE GENOMIC DNA]</scope>
    <source>
        <strain evidence="9 13">UCH-ATV1</strain>
    </source>
</reference>
<dbReference type="EMBL" id="JGYD01000010">
    <property type="protein sequence ID" value="KSV18569.1"/>
    <property type="molecule type" value="Genomic_DNA"/>
</dbReference>
<evidence type="ECO:0000313" key="13">
    <source>
        <dbReference type="Proteomes" id="UP000218257"/>
    </source>
</evidence>
<keyword evidence="7" id="KW-0479">Metal-binding</keyword>
<evidence type="ECO:0000256" key="2">
    <source>
        <dbReference type="ARBA" id="ARBA00022491"/>
    </source>
</evidence>
<evidence type="ECO:0000256" key="5">
    <source>
        <dbReference type="ARBA" id="ARBA00023125"/>
    </source>
</evidence>
<gene>
    <name evidence="10" type="ORF">DA01_00930</name>
    <name evidence="9" type="ORF">DEHALATV1_0511</name>
    <name evidence="11" type="ORF">VLL09_02100</name>
</gene>
<dbReference type="Pfam" id="PF01475">
    <property type="entry name" value="FUR"/>
    <property type="match status" value="1"/>
</dbReference>
<keyword evidence="8" id="KW-0408">Iron</keyword>
<proteinExistence type="inferred from homology"/>
<evidence type="ECO:0000313" key="12">
    <source>
        <dbReference type="Proteomes" id="UP000053577"/>
    </source>
</evidence>
<evidence type="ECO:0000256" key="7">
    <source>
        <dbReference type="PIRSR" id="PIRSR602481-1"/>
    </source>
</evidence>
<evidence type="ECO:0000256" key="4">
    <source>
        <dbReference type="ARBA" id="ARBA00023015"/>
    </source>
</evidence>
<dbReference type="Proteomes" id="UP000218257">
    <property type="component" value="Chromosome"/>
</dbReference>
<name>A0A0V8M4M6_9CHLR</name>
<comment type="similarity">
    <text evidence="1">Belongs to the Fur family.</text>
</comment>
<feature type="binding site" evidence="7">
    <location>
        <position position="96"/>
    </location>
    <ligand>
        <name>Zn(2+)</name>
        <dbReference type="ChEBI" id="CHEBI:29105"/>
    </ligand>
</feature>
<organism evidence="10 12">
    <name type="scientific">Dehalococcoides mccartyi</name>
    <dbReference type="NCBI Taxonomy" id="61435"/>
    <lineage>
        <taxon>Bacteria</taxon>
        <taxon>Bacillati</taxon>
        <taxon>Chloroflexota</taxon>
        <taxon>Dehalococcoidia</taxon>
        <taxon>Dehalococcoidales</taxon>
        <taxon>Dehalococcoidaceae</taxon>
        <taxon>Dehalococcoides</taxon>
    </lineage>
</organism>
<dbReference type="Proteomes" id="UP001327986">
    <property type="component" value="Chromosome"/>
</dbReference>
<dbReference type="InterPro" id="IPR036390">
    <property type="entry name" value="WH_DNA-bd_sf"/>
</dbReference>
<dbReference type="EMBL" id="CP141531">
    <property type="protein sequence ID" value="WRO07697.1"/>
    <property type="molecule type" value="Genomic_DNA"/>
</dbReference>
<dbReference type="PANTHER" id="PTHR33202:SF7">
    <property type="entry name" value="FERRIC UPTAKE REGULATION PROTEIN"/>
    <property type="match status" value="1"/>
</dbReference>
<dbReference type="PANTHER" id="PTHR33202">
    <property type="entry name" value="ZINC UPTAKE REGULATION PROTEIN"/>
    <property type="match status" value="1"/>
</dbReference>
<feature type="binding site" evidence="7">
    <location>
        <position position="136"/>
    </location>
    <ligand>
        <name>Zn(2+)</name>
        <dbReference type="ChEBI" id="CHEBI:29105"/>
    </ligand>
</feature>
<dbReference type="RefSeq" id="WP_010936405.1">
    <property type="nucleotide sequence ID" value="NZ_AP017649.1"/>
</dbReference>
<keyword evidence="6" id="KW-0804">Transcription</keyword>
<protein>
    <submittedName>
        <fullName evidence="10">Fur family transcriptional regulator</fullName>
    </submittedName>
    <submittedName>
        <fullName evidence="9">Transcriptional repressor</fullName>
    </submittedName>
</protein>
<feature type="binding site" evidence="8">
    <location>
        <position position="87"/>
    </location>
    <ligand>
        <name>Fe cation</name>
        <dbReference type="ChEBI" id="CHEBI:24875"/>
    </ligand>
</feature>
<dbReference type="Gene3D" id="3.30.1490.190">
    <property type="match status" value="1"/>
</dbReference>
<evidence type="ECO:0000256" key="6">
    <source>
        <dbReference type="ARBA" id="ARBA00023163"/>
    </source>
</evidence>
<dbReference type="GO" id="GO:0003700">
    <property type="term" value="F:DNA-binding transcription factor activity"/>
    <property type="evidence" value="ECO:0007669"/>
    <property type="project" value="InterPro"/>
</dbReference>
<dbReference type="AlphaFoldDB" id="A0A0V8M4M6"/>
<feature type="binding site" evidence="8">
    <location>
        <position position="125"/>
    </location>
    <ligand>
        <name>Fe cation</name>
        <dbReference type="ChEBI" id="CHEBI:24875"/>
    </ligand>
</feature>
<evidence type="ECO:0000256" key="1">
    <source>
        <dbReference type="ARBA" id="ARBA00007957"/>
    </source>
</evidence>
<keyword evidence="2" id="KW-0678">Repressor</keyword>
<reference evidence="10 12" key="1">
    <citation type="journal article" date="2015" name="Sci. Rep.">
        <title>A comparative genomics and reductive dehalogenase gene transcription study of two chloroethene-respiring bacteria, Dehalococcoides mccartyi strains MB and 11a.</title>
        <authorList>
            <person name="Low A."/>
            <person name="Shen Z."/>
            <person name="Cheng D."/>
            <person name="Rogers M.J."/>
            <person name="Lee P.K."/>
            <person name="He J."/>
        </authorList>
    </citation>
    <scope>NUCLEOTIDE SEQUENCE [LARGE SCALE GENOMIC DNA]</scope>
    <source>
        <strain evidence="10 12">MB</strain>
    </source>
</reference>
<comment type="cofactor">
    <cofactor evidence="8">
        <name>Mn(2+)</name>
        <dbReference type="ChEBI" id="CHEBI:29035"/>
    </cofactor>
    <cofactor evidence="8">
        <name>Fe(2+)</name>
        <dbReference type="ChEBI" id="CHEBI:29033"/>
    </cofactor>
    <text evidence="8">Binds 1 Mn(2+) or Fe(2+) ion per subunit.</text>
</comment>
<accession>A0A0V8M4M6</accession>
<feature type="binding site" evidence="7">
    <location>
        <position position="93"/>
    </location>
    <ligand>
        <name>Zn(2+)</name>
        <dbReference type="ChEBI" id="CHEBI:29105"/>
    </ligand>
</feature>
<keyword evidence="3 7" id="KW-0862">Zinc</keyword>
<dbReference type="InterPro" id="IPR036388">
    <property type="entry name" value="WH-like_DNA-bd_sf"/>
</dbReference>
<dbReference type="CDD" id="cd07153">
    <property type="entry name" value="Fur_like"/>
    <property type="match status" value="1"/>
</dbReference>
<feature type="binding site" evidence="7">
    <location>
        <position position="133"/>
    </location>
    <ligand>
        <name>Zn(2+)</name>
        <dbReference type="ChEBI" id="CHEBI:29105"/>
    </ligand>
</feature>
<reference evidence="11" key="3">
    <citation type="submission" date="2023-12" db="EMBL/GenBank/DDBJ databases">
        <title>Isolation of organohalide respiring bacteria Dehalococcoides mccartyi strain GPTCE1 in groundwater collected near a chemical plant in Suzhou, China.</title>
        <authorList>
            <person name="Liu G."/>
        </authorList>
    </citation>
    <scope>NUCLEOTIDE SEQUENCE</scope>
    <source>
        <strain evidence="11">GPTCE1</strain>
    </source>
</reference>
<dbReference type="GO" id="GO:1900376">
    <property type="term" value="P:regulation of secondary metabolite biosynthetic process"/>
    <property type="evidence" value="ECO:0007669"/>
    <property type="project" value="TreeGrafter"/>
</dbReference>
<dbReference type="PATRIC" id="fig|61435.5.peg.192"/>
<evidence type="ECO:0000313" key="10">
    <source>
        <dbReference type="EMBL" id="KSV18569.1"/>
    </source>
</evidence>
<evidence type="ECO:0000313" key="9">
    <source>
        <dbReference type="EMBL" id="BAZ97139.1"/>
    </source>
</evidence>
<dbReference type="Gene3D" id="1.10.10.10">
    <property type="entry name" value="Winged helix-like DNA-binding domain superfamily/Winged helix DNA-binding domain"/>
    <property type="match status" value="1"/>
</dbReference>
<dbReference type="GeneID" id="3230011"/>
<evidence type="ECO:0000256" key="3">
    <source>
        <dbReference type="ARBA" id="ARBA00022833"/>
    </source>
</evidence>
<sequence length="143" mass="15890">MPTIQSRIRQNKYKITPQRQAVLKVLSAATQPLSPSEVHELVQAAKPSTGMATVYRSLQLLSELGLVCELHTAGNCHRYLLRRIDSHHHHLICSGCGQVIHVEGCGLKEITENLSRQTGFAIDAHLLEFIGRCRNCQKEAGKV</sequence>
<evidence type="ECO:0000256" key="8">
    <source>
        <dbReference type="PIRSR" id="PIRSR602481-2"/>
    </source>
</evidence>
<dbReference type="GO" id="GO:0008270">
    <property type="term" value="F:zinc ion binding"/>
    <property type="evidence" value="ECO:0007669"/>
    <property type="project" value="TreeGrafter"/>
</dbReference>
<dbReference type="EMBL" id="AP017649">
    <property type="protein sequence ID" value="BAZ97139.1"/>
    <property type="molecule type" value="Genomic_DNA"/>
</dbReference>
<dbReference type="InterPro" id="IPR002481">
    <property type="entry name" value="FUR"/>
</dbReference>
<dbReference type="InterPro" id="IPR043135">
    <property type="entry name" value="Fur_C"/>
</dbReference>
<dbReference type="OrthoDB" id="8659436at2"/>